<keyword evidence="4" id="KW-1185">Reference proteome</keyword>
<protein>
    <submittedName>
        <fullName evidence="3">Uncharacterized protein</fullName>
    </submittedName>
</protein>
<organism evidence="3 4">
    <name type="scientific">Lentinula lateritia</name>
    <dbReference type="NCBI Taxonomy" id="40482"/>
    <lineage>
        <taxon>Eukaryota</taxon>
        <taxon>Fungi</taxon>
        <taxon>Dikarya</taxon>
        <taxon>Basidiomycota</taxon>
        <taxon>Agaricomycotina</taxon>
        <taxon>Agaricomycetes</taxon>
        <taxon>Agaricomycetidae</taxon>
        <taxon>Agaricales</taxon>
        <taxon>Marasmiineae</taxon>
        <taxon>Omphalotaceae</taxon>
        <taxon>Lentinula</taxon>
    </lineage>
</organism>
<gene>
    <name evidence="3" type="ORF">C8R41DRAFT_915324</name>
</gene>
<sequence>MLRNNRPNSSLEYLRPSPVRGQLEPQDPKTTKGWRYLQTTDTLDELKVLIPPNTASMYEQLLKLETLELAKKSVTWDRLLEIRHLKDRMIRKCQKLSKTPPARRIGHGDPFTFQTLVAPLDFRLKEMEKWFRQQQTRISSVGTQRPTGHTHKANPRNSYCCARCASNPQYRHHSKAKLSSFDNVTPIPAFTEEPEPMIPSPSPTPPKAISPEPLPHLLRSSMAMALMNQNYTTTTVTTTLQAETATRPEGTVSKIESTSHKLRHQRSCIKRSNTGDSVKTVSWADDRDLMERVGKFTNATKEAQEIGTSIHTFLYRDDEWEDIRQAYVNHMDHLESLEEQVQNSLRRLQIESATLQQVCANIGQHKESLREVVGRFGRKQSDYRAKVQEVLSEADGLLSLYGTREPLENRNKFMPIIDEDSREEPVIE</sequence>
<feature type="region of interest" description="Disordered" evidence="2">
    <location>
        <begin position="136"/>
        <end position="155"/>
    </location>
</feature>
<name>A0ABQ8VYH7_9AGAR</name>
<evidence type="ECO:0000313" key="4">
    <source>
        <dbReference type="Proteomes" id="UP001150217"/>
    </source>
</evidence>
<feature type="compositionally biased region" description="Polar residues" evidence="2">
    <location>
        <begin position="136"/>
        <end position="147"/>
    </location>
</feature>
<dbReference type="EMBL" id="JANVFT010000010">
    <property type="protein sequence ID" value="KAJ4499585.1"/>
    <property type="molecule type" value="Genomic_DNA"/>
</dbReference>
<feature type="compositionally biased region" description="Polar residues" evidence="2">
    <location>
        <begin position="1"/>
        <end position="11"/>
    </location>
</feature>
<evidence type="ECO:0000256" key="2">
    <source>
        <dbReference type="SAM" id="MobiDB-lite"/>
    </source>
</evidence>
<feature type="region of interest" description="Disordered" evidence="2">
    <location>
        <begin position="1"/>
        <end position="31"/>
    </location>
</feature>
<keyword evidence="1" id="KW-0175">Coiled coil</keyword>
<comment type="caution">
    <text evidence="3">The sequence shown here is derived from an EMBL/GenBank/DDBJ whole genome shotgun (WGS) entry which is preliminary data.</text>
</comment>
<dbReference type="Proteomes" id="UP001150217">
    <property type="component" value="Unassembled WGS sequence"/>
</dbReference>
<evidence type="ECO:0000256" key="1">
    <source>
        <dbReference type="SAM" id="Coils"/>
    </source>
</evidence>
<feature type="coiled-coil region" evidence="1">
    <location>
        <begin position="327"/>
        <end position="354"/>
    </location>
</feature>
<accession>A0ABQ8VYH7</accession>
<evidence type="ECO:0000313" key="3">
    <source>
        <dbReference type="EMBL" id="KAJ4499585.1"/>
    </source>
</evidence>
<reference evidence="3" key="1">
    <citation type="submission" date="2022-08" db="EMBL/GenBank/DDBJ databases">
        <title>A Global Phylogenomic Analysis of the Shiitake Genus Lentinula.</title>
        <authorList>
            <consortium name="DOE Joint Genome Institute"/>
            <person name="Sierra-Patev S."/>
            <person name="Min B."/>
            <person name="Naranjo-Ortiz M."/>
            <person name="Looney B."/>
            <person name="Konkel Z."/>
            <person name="Slot J.C."/>
            <person name="Sakamoto Y."/>
            <person name="Steenwyk J.L."/>
            <person name="Rokas A."/>
            <person name="Carro J."/>
            <person name="Camarero S."/>
            <person name="Ferreira P."/>
            <person name="Molpeceres G."/>
            <person name="Ruiz-Duenas F.J."/>
            <person name="Serrano A."/>
            <person name="Henrissat B."/>
            <person name="Drula E."/>
            <person name="Hughes K.W."/>
            <person name="Mata J.L."/>
            <person name="Ishikawa N.K."/>
            <person name="Vargas-Isla R."/>
            <person name="Ushijima S."/>
            <person name="Smith C.A."/>
            <person name="Ahrendt S."/>
            <person name="Andreopoulos W."/>
            <person name="He G."/>
            <person name="Labutti K."/>
            <person name="Lipzen A."/>
            <person name="Ng V."/>
            <person name="Riley R."/>
            <person name="Sandor L."/>
            <person name="Barry K."/>
            <person name="Martinez A.T."/>
            <person name="Xiao Y."/>
            <person name="Gibbons J.G."/>
            <person name="Terashima K."/>
            <person name="Grigoriev I.V."/>
            <person name="Hibbett D.S."/>
        </authorList>
    </citation>
    <scope>NUCLEOTIDE SEQUENCE</scope>
    <source>
        <strain evidence="3">RHP3577 ss4</strain>
    </source>
</reference>
<proteinExistence type="predicted"/>